<dbReference type="OrthoDB" id="6605953at2"/>
<dbReference type="STRING" id="288768.SAMEA3906486_04433"/>
<accession>A0A157SRW7</accession>
<keyword evidence="3" id="KW-1185">Reference proteome</keyword>
<sequence>MKWITRERPKIDRIACPWLILRFIDHDAEFLYVPASEVLAIAEKTGAIPYDIPGVEFSHVGEQCSFDAFLAKYQLTEPALVQLANIVRGADTSRLELTPQSAGLYAISLGLSRMFVDDHEMLRHGLVMYDALYAWNREGQDETHNWPPA</sequence>
<dbReference type="Proteomes" id="UP000076848">
    <property type="component" value="Unassembled WGS sequence"/>
</dbReference>
<feature type="domain" description="ChrB C-terminal" evidence="1">
    <location>
        <begin position="3"/>
        <end position="135"/>
    </location>
</feature>
<dbReference type="InterPro" id="IPR018634">
    <property type="entry name" value="ChrB_C"/>
</dbReference>
<evidence type="ECO:0000313" key="2">
    <source>
        <dbReference type="EMBL" id="SAI73051.1"/>
    </source>
</evidence>
<protein>
    <submittedName>
        <fullName evidence="2">Uncharacterized conserved protein</fullName>
    </submittedName>
</protein>
<dbReference type="AlphaFoldDB" id="A0A157SRW7"/>
<reference evidence="2 3" key="1">
    <citation type="submission" date="2016-04" db="EMBL/GenBank/DDBJ databases">
        <authorList>
            <consortium name="Pathogen Informatics"/>
        </authorList>
    </citation>
    <scope>NUCLEOTIDE SEQUENCE [LARGE SCALE GENOMIC DNA]</scope>
    <source>
        <strain evidence="2 3">H050680373</strain>
    </source>
</reference>
<proteinExistence type="predicted"/>
<evidence type="ECO:0000313" key="3">
    <source>
        <dbReference type="Proteomes" id="UP000076848"/>
    </source>
</evidence>
<gene>
    <name evidence="2" type="ORF">SAMEA3906486_04433</name>
</gene>
<name>A0A157SRW7_9BORD</name>
<dbReference type="EMBL" id="FKIF01000008">
    <property type="protein sequence ID" value="SAI73051.1"/>
    <property type="molecule type" value="Genomic_DNA"/>
</dbReference>
<dbReference type="RefSeq" id="WP_017677027.1">
    <property type="nucleotide sequence ID" value="NZ_FKIF01000008.1"/>
</dbReference>
<dbReference type="Pfam" id="PF09828">
    <property type="entry name" value="ChrB_C"/>
    <property type="match status" value="1"/>
</dbReference>
<organism evidence="2 3">
    <name type="scientific">Bordetella ansorpii</name>
    <dbReference type="NCBI Taxonomy" id="288768"/>
    <lineage>
        <taxon>Bacteria</taxon>
        <taxon>Pseudomonadati</taxon>
        <taxon>Pseudomonadota</taxon>
        <taxon>Betaproteobacteria</taxon>
        <taxon>Burkholderiales</taxon>
        <taxon>Alcaligenaceae</taxon>
        <taxon>Bordetella</taxon>
    </lineage>
</organism>
<evidence type="ECO:0000259" key="1">
    <source>
        <dbReference type="Pfam" id="PF09828"/>
    </source>
</evidence>